<feature type="domain" description="Mce/MlaD" evidence="3">
    <location>
        <begin position="43"/>
        <end position="121"/>
    </location>
</feature>
<dbReference type="Pfam" id="PF02470">
    <property type="entry name" value="MlaD"/>
    <property type="match status" value="1"/>
</dbReference>
<reference evidence="5" key="1">
    <citation type="journal article" date="2019" name="Int. J. Syst. Evol. Microbiol.">
        <title>The Global Catalogue of Microorganisms (GCM) 10K type strain sequencing project: providing services to taxonomists for standard genome sequencing and annotation.</title>
        <authorList>
            <consortium name="The Broad Institute Genomics Platform"/>
            <consortium name="The Broad Institute Genome Sequencing Center for Infectious Disease"/>
            <person name="Wu L."/>
            <person name="Ma J."/>
        </authorList>
    </citation>
    <scope>NUCLEOTIDE SEQUENCE [LARGE SCALE GENOMIC DNA]</scope>
    <source>
        <strain evidence="5">KCTC 32255</strain>
    </source>
</reference>
<keyword evidence="2" id="KW-1133">Transmembrane helix</keyword>
<comment type="caution">
    <text evidence="4">The sequence shown here is derived from an EMBL/GenBank/DDBJ whole genome shotgun (WGS) entry which is preliminary data.</text>
</comment>
<organism evidence="4 5">
    <name type="scientific">Haloechinothrix salitolerans</name>
    <dbReference type="NCBI Taxonomy" id="926830"/>
    <lineage>
        <taxon>Bacteria</taxon>
        <taxon>Bacillati</taxon>
        <taxon>Actinomycetota</taxon>
        <taxon>Actinomycetes</taxon>
        <taxon>Pseudonocardiales</taxon>
        <taxon>Pseudonocardiaceae</taxon>
        <taxon>Haloechinothrix</taxon>
    </lineage>
</organism>
<proteinExistence type="predicted"/>
<protein>
    <submittedName>
        <fullName evidence="4">MlaD family protein</fullName>
    </submittedName>
</protein>
<feature type="region of interest" description="Disordered" evidence="1">
    <location>
        <begin position="399"/>
        <end position="430"/>
    </location>
</feature>
<evidence type="ECO:0000256" key="2">
    <source>
        <dbReference type="SAM" id="Phobius"/>
    </source>
</evidence>
<dbReference type="PANTHER" id="PTHR33371">
    <property type="entry name" value="INTERMEMBRANE PHOSPHOLIPID TRANSPORT SYSTEM BINDING PROTEIN MLAD-RELATED"/>
    <property type="match status" value="1"/>
</dbReference>
<evidence type="ECO:0000313" key="5">
    <source>
        <dbReference type="Proteomes" id="UP001596337"/>
    </source>
</evidence>
<keyword evidence="2" id="KW-0472">Membrane</keyword>
<name>A0ABW2BUF3_9PSEU</name>
<dbReference type="InterPro" id="IPR003399">
    <property type="entry name" value="Mce/MlaD"/>
</dbReference>
<accession>A0ABW2BUF3</accession>
<keyword evidence="2" id="KW-0812">Transmembrane</keyword>
<evidence type="ECO:0000259" key="3">
    <source>
        <dbReference type="Pfam" id="PF02470"/>
    </source>
</evidence>
<sequence>MTIGRLRKRRTLIVGMVVAATVGVAAYLATQAHKGLPWDDRTVVHAEFADVSGLRIGDDVRIASARVGSVKGIELVDGTPRVTMQLSDQRPIYRNARAEARTASVSSRSLLGQKYVNLIPGSPSAGPLGPKDVIARGSTTEARDVNTLLDDVFDESTREAAGSVLREVGGGLGGHARDLNDAVEAAPEMLPQLGAIARALSTEDGADMAALLASAERLSGRFEGRQQHIAGLLRGFRTTMDAVGVDEGAPLRGTLERGPSTLRTTREAMRSLQEPLADLQAGMGTMRTGARALGEATPDLRGVLREGTRPLQKMPAVNKQAEPAVSDLTAVVEDARPLAPRAVQMLDRSHSFLNVLAPYAPEVSTWFTNWAGALSHKDENGHYLRLSLLFSEESVAGQGGIKSPLVDRKPYPAPGEAAKDRSTLSTGGEG</sequence>
<dbReference type="RefSeq" id="WP_345402055.1">
    <property type="nucleotide sequence ID" value="NZ_BAABLA010000108.1"/>
</dbReference>
<evidence type="ECO:0000256" key="1">
    <source>
        <dbReference type="SAM" id="MobiDB-lite"/>
    </source>
</evidence>
<dbReference type="InterPro" id="IPR052336">
    <property type="entry name" value="MlaD_Phospholipid_Transporter"/>
</dbReference>
<dbReference type="Proteomes" id="UP001596337">
    <property type="component" value="Unassembled WGS sequence"/>
</dbReference>
<evidence type="ECO:0000313" key="4">
    <source>
        <dbReference type="EMBL" id="MFC6866423.1"/>
    </source>
</evidence>
<dbReference type="PANTHER" id="PTHR33371:SF4">
    <property type="entry name" value="INTERMEMBRANE PHOSPHOLIPID TRANSPORT SYSTEM BINDING PROTEIN MLAD"/>
    <property type="match status" value="1"/>
</dbReference>
<gene>
    <name evidence="4" type="ORF">ACFQGD_04630</name>
</gene>
<feature type="transmembrane region" description="Helical" evidence="2">
    <location>
        <begin position="12"/>
        <end position="29"/>
    </location>
</feature>
<dbReference type="EMBL" id="JBHSXX010000001">
    <property type="protein sequence ID" value="MFC6866423.1"/>
    <property type="molecule type" value="Genomic_DNA"/>
</dbReference>
<keyword evidence="5" id="KW-1185">Reference proteome</keyword>